<dbReference type="InterPro" id="IPR050465">
    <property type="entry name" value="UPF0194_transport"/>
</dbReference>
<dbReference type="InterPro" id="IPR059052">
    <property type="entry name" value="HH_YbhG-like"/>
</dbReference>
<dbReference type="Gene3D" id="1.10.287.470">
    <property type="entry name" value="Helix hairpin bin"/>
    <property type="match status" value="1"/>
</dbReference>
<reference evidence="5" key="1">
    <citation type="submission" date="2016-08" db="EMBL/GenBank/DDBJ databases">
        <title>Complete genome sequence of the organohalide-respiring Epsilonproteobacterium Sulfurospirillum halorespirans.</title>
        <authorList>
            <person name="Goris T."/>
            <person name="Zimmermann J."/>
            <person name="Schenz B."/>
            <person name="Lemos M."/>
            <person name="Hackermueller J."/>
            <person name="Diekert G."/>
        </authorList>
    </citation>
    <scope>NUCLEOTIDE SEQUENCE [LARGE SCALE GENOMIC DNA]</scope>
    <source>
        <strain>DSM 13726</strain>
        <strain evidence="5">PCE-M2</strain>
    </source>
</reference>
<keyword evidence="2" id="KW-0175">Coiled coil</keyword>
<evidence type="ECO:0000259" key="3">
    <source>
        <dbReference type="Pfam" id="PF25881"/>
    </source>
</evidence>
<name>A0A1D7TNK7_9BACT</name>
<dbReference type="Proteomes" id="UP000094609">
    <property type="component" value="Chromosome"/>
</dbReference>
<dbReference type="AlphaFoldDB" id="A0A1D7TNK7"/>
<dbReference type="SUPFAM" id="SSF111369">
    <property type="entry name" value="HlyD-like secretion proteins"/>
    <property type="match status" value="2"/>
</dbReference>
<dbReference type="KEGG" id="shal:SHALO_2824"/>
<keyword evidence="5" id="KW-1185">Reference proteome</keyword>
<dbReference type="Gene3D" id="2.40.50.100">
    <property type="match status" value="1"/>
</dbReference>
<evidence type="ECO:0000256" key="2">
    <source>
        <dbReference type="ARBA" id="ARBA00023054"/>
    </source>
</evidence>
<accession>A0A1D7TNK7</accession>
<dbReference type="EMBL" id="CP017111">
    <property type="protein sequence ID" value="AOO66577.1"/>
    <property type="molecule type" value="Genomic_DNA"/>
</dbReference>
<gene>
    <name evidence="4" type="ORF">SHALO_2824</name>
</gene>
<dbReference type="GO" id="GO:0030313">
    <property type="term" value="C:cell envelope"/>
    <property type="evidence" value="ECO:0007669"/>
    <property type="project" value="UniProtKB-SubCell"/>
</dbReference>
<feature type="domain" description="YbhG-like alpha-helical hairpin" evidence="3">
    <location>
        <begin position="74"/>
        <end position="201"/>
    </location>
</feature>
<evidence type="ECO:0000256" key="1">
    <source>
        <dbReference type="ARBA" id="ARBA00004196"/>
    </source>
</evidence>
<dbReference type="RefSeq" id="WP_069479099.1">
    <property type="nucleotide sequence ID" value="NZ_CP017111.1"/>
</dbReference>
<proteinExistence type="predicted"/>
<evidence type="ECO:0000313" key="4">
    <source>
        <dbReference type="EMBL" id="AOO66577.1"/>
    </source>
</evidence>
<dbReference type="STRING" id="1193502.SHALO_2824"/>
<evidence type="ECO:0000313" key="5">
    <source>
        <dbReference type="Proteomes" id="UP000094609"/>
    </source>
</evidence>
<organism evidence="4 5">
    <name type="scientific">Sulfurospirillum halorespirans DSM 13726</name>
    <dbReference type="NCBI Taxonomy" id="1193502"/>
    <lineage>
        <taxon>Bacteria</taxon>
        <taxon>Pseudomonadati</taxon>
        <taxon>Campylobacterota</taxon>
        <taxon>Epsilonproteobacteria</taxon>
        <taxon>Campylobacterales</taxon>
        <taxon>Sulfurospirillaceae</taxon>
        <taxon>Sulfurospirillum</taxon>
    </lineage>
</organism>
<sequence>MKKIILILVMVILVAGGGYYYVSHKNGQEKPLIFYGNIENRTQDLSFRFLGTIKSISKDEGESFTKGEPLVLLDTTTLRYQLENLTAQLIAEKATLAKLTKGYRVEEISQAKASVEETKAALEGTKDVYLRQQKLFKVDATTEQDYITAKTQYDKANASYDKALSYYDMVRKGYQVEDIEVQNAKVMALSAQAKSLEHDIKDATLYAPTQGTVLARYKEPSSIVSAAQSILEIALEDEYWVKAYVDEPLLGKITQGESMLIYIDSRKEPYEGSIGFISPVAEFTPKNIETMELRPELVYRFRVIIKHPDSHLKQGMPVTIKCKKDT</sequence>
<dbReference type="PATRIC" id="fig|1193502.14.peg.2857"/>
<protein>
    <submittedName>
        <fullName evidence="4">ABC transporter membrane fusion protein, PltH-like</fullName>
    </submittedName>
</protein>
<dbReference type="PANTHER" id="PTHR32347">
    <property type="entry name" value="EFFLUX SYSTEM COMPONENT YKNX-RELATED"/>
    <property type="match status" value="1"/>
</dbReference>
<comment type="subcellular location">
    <subcellularLocation>
        <location evidence="1">Cell envelope</location>
    </subcellularLocation>
</comment>
<dbReference type="Pfam" id="PF25881">
    <property type="entry name" value="HH_YBHG"/>
    <property type="match status" value="1"/>
</dbReference>
<dbReference type="PANTHER" id="PTHR32347:SF29">
    <property type="entry name" value="UPF0194 MEMBRANE PROTEIN YBHG"/>
    <property type="match status" value="1"/>
</dbReference>
<dbReference type="Gene3D" id="2.40.30.170">
    <property type="match status" value="1"/>
</dbReference>